<dbReference type="InterPro" id="IPR036420">
    <property type="entry name" value="BRCT_dom_sf"/>
</dbReference>
<dbReference type="PROSITE" id="PS50172">
    <property type="entry name" value="BRCT"/>
    <property type="match status" value="1"/>
</dbReference>
<dbReference type="SUPFAM" id="SSF52113">
    <property type="entry name" value="BRCT domain"/>
    <property type="match status" value="1"/>
</dbReference>
<feature type="domain" description="BRCT" evidence="1">
    <location>
        <begin position="2"/>
        <end position="90"/>
    </location>
</feature>
<name>A0AAW5LST1_LACJH</name>
<protein>
    <recommendedName>
        <fullName evidence="1">BRCT domain-containing protein</fullName>
    </recommendedName>
</protein>
<dbReference type="AlphaFoldDB" id="A0AAW5LST1"/>
<comment type="caution">
    <text evidence="2">The sequence shown here is derived from an EMBL/GenBank/DDBJ whole genome shotgun (WGS) entry which is preliminary data.</text>
</comment>
<reference evidence="2" key="1">
    <citation type="submission" date="2022-07" db="EMBL/GenBank/DDBJ databases">
        <title>Enhanced cultured diversity of the mouse gut microbiota enables custom-made synthetic communities.</title>
        <authorList>
            <person name="Afrizal A."/>
        </authorList>
    </citation>
    <scope>NUCLEOTIDE SEQUENCE</scope>
    <source>
        <strain evidence="2">DSM 100219</strain>
    </source>
</reference>
<proteinExistence type="predicted"/>
<sequence>MRRKDILKNLSFCITGKTFEKTQAEMAEVVISYGGKVRQNVSPNTDYLIRGIQVAKNIKGGLSESEKRAIRYEVPVMKYEELLDEIKNDKGKRLRELAKMRRKSNI</sequence>
<evidence type="ECO:0000259" key="1">
    <source>
        <dbReference type="PROSITE" id="PS50172"/>
    </source>
</evidence>
<dbReference type="RefSeq" id="WP_257579143.1">
    <property type="nucleotide sequence ID" value="NZ_JANKAU010000009.1"/>
</dbReference>
<dbReference type="Proteomes" id="UP001206357">
    <property type="component" value="Unassembled WGS sequence"/>
</dbReference>
<organism evidence="2 3">
    <name type="scientific">Lactobacillus johnsonii</name>
    <dbReference type="NCBI Taxonomy" id="33959"/>
    <lineage>
        <taxon>Bacteria</taxon>
        <taxon>Bacillati</taxon>
        <taxon>Bacillota</taxon>
        <taxon>Bacilli</taxon>
        <taxon>Lactobacillales</taxon>
        <taxon>Lactobacillaceae</taxon>
        <taxon>Lactobacillus</taxon>
    </lineage>
</organism>
<evidence type="ECO:0000313" key="2">
    <source>
        <dbReference type="EMBL" id="MCR1915357.1"/>
    </source>
</evidence>
<dbReference type="Pfam" id="PF00533">
    <property type="entry name" value="BRCT"/>
    <property type="match status" value="1"/>
</dbReference>
<accession>A0AAW5LST1</accession>
<dbReference type="SMART" id="SM00292">
    <property type="entry name" value="BRCT"/>
    <property type="match status" value="1"/>
</dbReference>
<dbReference type="Gene3D" id="3.40.50.10190">
    <property type="entry name" value="BRCT domain"/>
    <property type="match status" value="1"/>
</dbReference>
<gene>
    <name evidence="2" type="ORF">NSA17_07935</name>
</gene>
<evidence type="ECO:0000313" key="3">
    <source>
        <dbReference type="Proteomes" id="UP001206357"/>
    </source>
</evidence>
<dbReference type="InterPro" id="IPR001357">
    <property type="entry name" value="BRCT_dom"/>
</dbReference>
<dbReference type="EMBL" id="JANKAU010000009">
    <property type="protein sequence ID" value="MCR1915357.1"/>
    <property type="molecule type" value="Genomic_DNA"/>
</dbReference>